<accession>A0A1H9GMR1</accession>
<evidence type="ECO:0000256" key="10">
    <source>
        <dbReference type="SAM" id="MobiDB-lite"/>
    </source>
</evidence>
<keyword evidence="13" id="KW-0121">Carboxypeptidase</keyword>
<dbReference type="Pfam" id="PF00768">
    <property type="entry name" value="Peptidase_S11"/>
    <property type="match status" value="1"/>
</dbReference>
<dbReference type="PANTHER" id="PTHR21581">
    <property type="entry name" value="D-ALANYL-D-ALANINE CARBOXYPEPTIDASE"/>
    <property type="match status" value="1"/>
</dbReference>
<feature type="region of interest" description="Disordered" evidence="10">
    <location>
        <begin position="375"/>
        <end position="397"/>
    </location>
</feature>
<feature type="compositionally biased region" description="Low complexity" evidence="10">
    <location>
        <begin position="73"/>
        <end position="89"/>
    </location>
</feature>
<dbReference type="SUPFAM" id="SSF56601">
    <property type="entry name" value="beta-lactamase/transpeptidase-like"/>
    <property type="match status" value="1"/>
</dbReference>
<evidence type="ECO:0000256" key="11">
    <source>
        <dbReference type="SAM" id="Phobius"/>
    </source>
</evidence>
<feature type="binding site" evidence="8">
    <location>
        <position position="325"/>
    </location>
    <ligand>
        <name>substrate</name>
    </ligand>
</feature>
<evidence type="ECO:0000313" key="14">
    <source>
        <dbReference type="Proteomes" id="UP000199233"/>
    </source>
</evidence>
<feature type="active site" description="Acyl-ester intermediate" evidence="7">
    <location>
        <position position="161"/>
    </location>
</feature>
<evidence type="ECO:0000259" key="12">
    <source>
        <dbReference type="Pfam" id="PF00768"/>
    </source>
</evidence>
<keyword evidence="11" id="KW-0812">Transmembrane</keyword>
<dbReference type="RefSeq" id="WP_093285471.1">
    <property type="nucleotide sequence ID" value="NZ_FOFS01000007.1"/>
</dbReference>
<evidence type="ECO:0000256" key="2">
    <source>
        <dbReference type="ARBA" id="ARBA00022729"/>
    </source>
</evidence>
<feature type="transmembrane region" description="Helical" evidence="11">
    <location>
        <begin position="25"/>
        <end position="44"/>
    </location>
</feature>
<proteinExistence type="inferred from homology"/>
<sequence length="397" mass="42612">MNPAEPRTQRDFANQPATARRSRGLQLLLGLFAAGCFGSAWLLGEQGDAQASARLAQTVDVTPEPAAAAQAPAAEQLALAEPASAASEPAQDEVPEAAAPSQEEREVIEGIDAQIKAAPVRRKLTLPAGLRLRSSGVLVIDQNSGEVLAEQNADVVQPIASLTKLMTAVVVLEAHQPLDEVLEITGDDIDREKHSYSRLRTGLKFTRHELLQLALMSSENRAASALGRNYPGGQAAFLKAMNAKARSLGMGSTHYVDANGLGDGNVSTAQDLAKLVAAAYKVPLVRELSTAVERTVRPGKRDMHFVSSNSLIRAKSSDWRIGLQKTGFTNEAGRCLVMQATVKNRPLIMVLLDSDGKFTRFADAQRVRAWLEDGGRTQKTASRSNNKRHGRRVAEAG</sequence>
<dbReference type="GO" id="GO:0009002">
    <property type="term" value="F:serine-type D-Ala-D-Ala carboxypeptidase activity"/>
    <property type="evidence" value="ECO:0007669"/>
    <property type="project" value="InterPro"/>
</dbReference>
<evidence type="ECO:0000256" key="9">
    <source>
        <dbReference type="RuleBase" id="RU004016"/>
    </source>
</evidence>
<keyword evidence="11" id="KW-0472">Membrane</keyword>
<evidence type="ECO:0000256" key="3">
    <source>
        <dbReference type="ARBA" id="ARBA00022801"/>
    </source>
</evidence>
<reference evidence="13 14" key="1">
    <citation type="submission" date="2016-10" db="EMBL/GenBank/DDBJ databases">
        <authorList>
            <person name="de Groot N.N."/>
        </authorList>
    </citation>
    <scope>NUCLEOTIDE SEQUENCE [LARGE SCALE GENOMIC DNA]</scope>
    <source>
        <strain evidence="13 14">DSM 25927</strain>
    </source>
</reference>
<dbReference type="NCBIfam" id="NF008668">
    <property type="entry name" value="PRK11669.1"/>
    <property type="match status" value="1"/>
</dbReference>
<keyword evidence="6" id="KW-0961">Cell wall biogenesis/degradation</keyword>
<dbReference type="GO" id="GO:0008360">
    <property type="term" value="P:regulation of cell shape"/>
    <property type="evidence" value="ECO:0007669"/>
    <property type="project" value="UniProtKB-KW"/>
</dbReference>
<evidence type="ECO:0000313" key="13">
    <source>
        <dbReference type="EMBL" id="SEQ51381.1"/>
    </source>
</evidence>
<evidence type="ECO:0000256" key="1">
    <source>
        <dbReference type="ARBA" id="ARBA00007164"/>
    </source>
</evidence>
<feature type="region of interest" description="Disordered" evidence="10">
    <location>
        <begin position="73"/>
        <end position="105"/>
    </location>
</feature>
<evidence type="ECO:0000256" key="8">
    <source>
        <dbReference type="PIRSR" id="PIRSR618044-2"/>
    </source>
</evidence>
<comment type="similarity">
    <text evidence="1 9">Belongs to the peptidase S11 family.</text>
</comment>
<dbReference type="GO" id="GO:0006508">
    <property type="term" value="P:proteolysis"/>
    <property type="evidence" value="ECO:0007669"/>
    <property type="project" value="InterPro"/>
</dbReference>
<organism evidence="13 14">
    <name type="scientific">Solimonas aquatica</name>
    <dbReference type="NCBI Taxonomy" id="489703"/>
    <lineage>
        <taxon>Bacteria</taxon>
        <taxon>Pseudomonadati</taxon>
        <taxon>Pseudomonadota</taxon>
        <taxon>Gammaproteobacteria</taxon>
        <taxon>Nevskiales</taxon>
        <taxon>Nevskiaceae</taxon>
        <taxon>Solimonas</taxon>
    </lineage>
</organism>
<keyword evidence="14" id="KW-1185">Reference proteome</keyword>
<feature type="active site" description="Proton acceptor" evidence="7">
    <location>
        <position position="164"/>
    </location>
</feature>
<dbReference type="InterPro" id="IPR012338">
    <property type="entry name" value="Beta-lactam/transpept-like"/>
</dbReference>
<evidence type="ECO:0000256" key="7">
    <source>
        <dbReference type="PIRSR" id="PIRSR618044-1"/>
    </source>
</evidence>
<keyword evidence="2" id="KW-0732">Signal</keyword>
<feature type="active site" evidence="7">
    <location>
        <position position="218"/>
    </location>
</feature>
<keyword evidence="4" id="KW-0133">Cell shape</keyword>
<evidence type="ECO:0000256" key="4">
    <source>
        <dbReference type="ARBA" id="ARBA00022960"/>
    </source>
</evidence>
<dbReference type="PRINTS" id="PR00725">
    <property type="entry name" value="DADACBPTASE1"/>
</dbReference>
<keyword evidence="11" id="KW-1133">Transmembrane helix</keyword>
<gene>
    <name evidence="13" type="ORF">SAMN04488038_107135</name>
</gene>
<dbReference type="InterPro" id="IPR018044">
    <property type="entry name" value="Peptidase_S11"/>
</dbReference>
<protein>
    <submittedName>
        <fullName evidence="13">D-alanyl-D-alanine carboxypeptidase</fullName>
    </submittedName>
</protein>
<dbReference type="EMBL" id="FOFS01000007">
    <property type="protein sequence ID" value="SEQ51381.1"/>
    <property type="molecule type" value="Genomic_DNA"/>
</dbReference>
<dbReference type="GO" id="GO:0071555">
    <property type="term" value="P:cell wall organization"/>
    <property type="evidence" value="ECO:0007669"/>
    <property type="project" value="UniProtKB-KW"/>
</dbReference>
<feature type="domain" description="Peptidase S11 D-alanyl-D-alanine carboxypeptidase A N-terminal" evidence="12">
    <location>
        <begin position="132"/>
        <end position="355"/>
    </location>
</feature>
<dbReference type="PANTHER" id="PTHR21581:SF26">
    <property type="entry name" value="D-ALANYL-D-ALANINE ENDOPEPTIDASE"/>
    <property type="match status" value="1"/>
</dbReference>
<dbReference type="STRING" id="489703.SAMN04488038_107135"/>
<keyword evidence="13" id="KW-0645">Protease</keyword>
<keyword evidence="3" id="KW-0378">Hydrolase</keyword>
<dbReference type="AlphaFoldDB" id="A0A1H9GMR1"/>
<dbReference type="Proteomes" id="UP000199233">
    <property type="component" value="Unassembled WGS sequence"/>
</dbReference>
<dbReference type="Gene3D" id="3.40.710.10">
    <property type="entry name" value="DD-peptidase/beta-lactamase superfamily"/>
    <property type="match status" value="1"/>
</dbReference>
<evidence type="ECO:0000256" key="6">
    <source>
        <dbReference type="ARBA" id="ARBA00023316"/>
    </source>
</evidence>
<dbReference type="InterPro" id="IPR001967">
    <property type="entry name" value="Peptidase_S11_N"/>
</dbReference>
<name>A0A1H9GMR1_9GAMM</name>
<dbReference type="GO" id="GO:0009252">
    <property type="term" value="P:peptidoglycan biosynthetic process"/>
    <property type="evidence" value="ECO:0007669"/>
    <property type="project" value="UniProtKB-KW"/>
</dbReference>
<keyword evidence="5" id="KW-0573">Peptidoglycan synthesis</keyword>
<evidence type="ECO:0000256" key="5">
    <source>
        <dbReference type="ARBA" id="ARBA00022984"/>
    </source>
</evidence>